<keyword evidence="10 11" id="KW-0413">Isomerase</keyword>
<dbReference type="Proteomes" id="UP000301751">
    <property type="component" value="Unassembled WGS sequence"/>
</dbReference>
<dbReference type="GO" id="GO:0009338">
    <property type="term" value="C:exodeoxyribonuclease V complex"/>
    <property type="evidence" value="ECO:0007669"/>
    <property type="project" value="InterPro"/>
</dbReference>
<keyword evidence="5 11" id="KW-0347">Helicase</keyword>
<dbReference type="EC" id="5.6.2.3" evidence="11"/>
<comment type="catalytic activity">
    <reaction evidence="11">
        <text>ATP + H2O = ADP + phosphate + H(+)</text>
        <dbReference type="Rhea" id="RHEA:13065"/>
        <dbReference type="ChEBI" id="CHEBI:15377"/>
        <dbReference type="ChEBI" id="CHEBI:15378"/>
        <dbReference type="ChEBI" id="CHEBI:30616"/>
        <dbReference type="ChEBI" id="CHEBI:43474"/>
        <dbReference type="ChEBI" id="CHEBI:456216"/>
        <dbReference type="EC" id="5.6.2.3"/>
    </reaction>
</comment>
<dbReference type="InterPro" id="IPR027785">
    <property type="entry name" value="UvrD-like_helicase_C"/>
</dbReference>
<evidence type="ECO:0000256" key="6">
    <source>
        <dbReference type="ARBA" id="ARBA00022839"/>
    </source>
</evidence>
<dbReference type="InterPro" id="IPR003593">
    <property type="entry name" value="AAA+_ATPase"/>
</dbReference>
<dbReference type="GO" id="GO:0017116">
    <property type="term" value="F:single-stranded DNA helicase activity"/>
    <property type="evidence" value="ECO:0007669"/>
    <property type="project" value="TreeGrafter"/>
</dbReference>
<dbReference type="GO" id="GO:0043139">
    <property type="term" value="F:5'-3' DNA helicase activity"/>
    <property type="evidence" value="ECO:0007669"/>
    <property type="project" value="UniProtKB-UniRule"/>
</dbReference>
<dbReference type="AlphaFoldDB" id="A0A480AHQ8"/>
<accession>A0A480AHQ8</accession>
<dbReference type="Gene3D" id="3.40.50.300">
    <property type="entry name" value="P-loop containing nucleotide triphosphate hydrolases"/>
    <property type="match status" value="3"/>
</dbReference>
<evidence type="ECO:0000259" key="12">
    <source>
        <dbReference type="SMART" id="SM00382"/>
    </source>
</evidence>
<dbReference type="Pfam" id="PF13245">
    <property type="entry name" value="AAA_19"/>
    <property type="match status" value="1"/>
</dbReference>
<dbReference type="InterPro" id="IPR041851">
    <property type="entry name" value="RecD_N_sf"/>
</dbReference>
<evidence type="ECO:0000256" key="5">
    <source>
        <dbReference type="ARBA" id="ARBA00022806"/>
    </source>
</evidence>
<dbReference type="InterPro" id="IPR050534">
    <property type="entry name" value="Coronavir_polyprotein_1ab"/>
</dbReference>
<evidence type="ECO:0000313" key="14">
    <source>
        <dbReference type="Proteomes" id="UP000301751"/>
    </source>
</evidence>
<sequence>MSSGFDAADALARGLAAHVQRWAAGRGAPAGAAQAAASAAQALSLATGLGHVCVWLADLPALTADQRTHPPLPGDASTWRAALVASRVVGSPAAPDNQPLVLDDDGRLYLHRHFDLERRLARRLLQSAAPLPVDETADAATADQLARLFRHDGAQATEPDWQMLAAALALRGRLTVVSGGPGTGKTTTVVNLLACLLARTPDARVVLAAPTGKAAARLAEALRQRAAHLPADLQARLPTIATTVHRLLGVRPGRGGVAGAGEQAFEHGADHPLALDLLVLDEASMLDLALATRLLEAVPPQARIVLLGDKDQLAAVESGAVFAELSADPTLSPAATAHLARLCGLPAARIQPPPRRPAGAPPSALPDSVAWFQRNFRFGRDSGIGRLAADTLAGQPAAVLATLRDGDAGGGALQWLDDAGAQPAAATLAAIGDGYAAYVQVCRQVLAAGTGAGDDAAAALHTAFNRFRVLCALREGPRGVAAVNDGTSRRLRQAITGEVGDARHPWFAGRPVMVLRNNPALKLFNGDIGIALPGPDGALRVVFPAGGDGSASWRAIPPARLPAHETAWAMTVHKSQGSEFDAVLVLLPAQRSRVLSRELLYTGITRARQRVQLAAGADVLAAAVQASSQRNAGLQARLRELGGG</sequence>
<dbReference type="PANTHER" id="PTHR43788:SF6">
    <property type="entry name" value="DNA HELICASE B"/>
    <property type="match status" value="1"/>
</dbReference>
<dbReference type="CDD" id="cd18809">
    <property type="entry name" value="SF1_C_RecD"/>
    <property type="match status" value="1"/>
</dbReference>
<dbReference type="GO" id="GO:0016887">
    <property type="term" value="F:ATP hydrolysis activity"/>
    <property type="evidence" value="ECO:0007669"/>
    <property type="project" value="RHEA"/>
</dbReference>
<keyword evidence="4 11" id="KW-0378">Hydrolase</keyword>
<dbReference type="PANTHER" id="PTHR43788">
    <property type="entry name" value="DNA2/NAM7 HELICASE FAMILY MEMBER"/>
    <property type="match status" value="1"/>
</dbReference>
<dbReference type="GO" id="GO:0005524">
    <property type="term" value="F:ATP binding"/>
    <property type="evidence" value="ECO:0007669"/>
    <property type="project" value="UniProtKB-UniRule"/>
</dbReference>
<proteinExistence type="inferred from homology"/>
<organism evidence="13 14">
    <name type="scientific">Pseudaquabacterium pictum</name>
    <dbReference type="NCBI Taxonomy" id="2315236"/>
    <lineage>
        <taxon>Bacteria</taxon>
        <taxon>Pseudomonadati</taxon>
        <taxon>Pseudomonadota</taxon>
        <taxon>Betaproteobacteria</taxon>
        <taxon>Burkholderiales</taxon>
        <taxon>Sphaerotilaceae</taxon>
        <taxon>Pseudaquabacterium</taxon>
    </lineage>
</organism>
<dbReference type="RefSeq" id="WP_137730736.1">
    <property type="nucleotide sequence ID" value="NZ_BJCL01000001.1"/>
</dbReference>
<evidence type="ECO:0000256" key="3">
    <source>
        <dbReference type="ARBA" id="ARBA00022763"/>
    </source>
</evidence>
<keyword evidence="1 11" id="KW-0540">Nuclease</keyword>
<evidence type="ECO:0000313" key="13">
    <source>
        <dbReference type="EMBL" id="GCL60943.1"/>
    </source>
</evidence>
<dbReference type="SMART" id="SM00382">
    <property type="entry name" value="AAA"/>
    <property type="match status" value="1"/>
</dbReference>
<dbReference type="NCBIfam" id="TIGR01447">
    <property type="entry name" value="recD"/>
    <property type="match status" value="1"/>
</dbReference>
<evidence type="ECO:0000256" key="11">
    <source>
        <dbReference type="HAMAP-Rule" id="MF_01487"/>
    </source>
</evidence>
<evidence type="ECO:0000256" key="8">
    <source>
        <dbReference type="ARBA" id="ARBA00023125"/>
    </source>
</evidence>
<dbReference type="InterPro" id="IPR049550">
    <property type="entry name" value="RecD_N"/>
</dbReference>
<keyword evidence="9 11" id="KW-0234">DNA repair</keyword>
<feature type="domain" description="AAA+ ATPase" evidence="12">
    <location>
        <begin position="171"/>
        <end position="349"/>
    </location>
</feature>
<keyword evidence="7 11" id="KW-0067">ATP-binding</keyword>
<dbReference type="GO" id="GO:0008854">
    <property type="term" value="F:exodeoxyribonuclease V activity"/>
    <property type="evidence" value="ECO:0007669"/>
    <property type="project" value="InterPro"/>
</dbReference>
<dbReference type="OrthoDB" id="9803432at2"/>
<reference evidence="14" key="1">
    <citation type="submission" date="2019-03" db="EMBL/GenBank/DDBJ databases">
        <title>Aquabacterium pictum sp.nov., the first bacteriochlorophyll a-containing freshwater bacterium in the genus Aquabacterium of the class Betaproteobacteria.</title>
        <authorList>
            <person name="Hirose S."/>
            <person name="Tank M."/>
            <person name="Hara E."/>
            <person name="Tamaki H."/>
            <person name="Takaichi S."/>
            <person name="Haruta S."/>
            <person name="Hanada S."/>
        </authorList>
    </citation>
    <scope>NUCLEOTIDE SEQUENCE [LARGE SCALE GENOMIC DNA]</scope>
    <source>
        <strain evidence="14">W35</strain>
    </source>
</reference>
<keyword evidence="6 11" id="KW-0269">Exonuclease</keyword>
<protein>
    <recommendedName>
        <fullName evidence="11">RecBCD enzyme subunit RecD</fullName>
        <ecNumber evidence="11">5.6.2.3</ecNumber>
    </recommendedName>
    <alternativeName>
        <fullName evidence="11">DNA 5'-3' helicase subunit RecD</fullName>
    </alternativeName>
    <alternativeName>
        <fullName evidence="11">Exonuclease V subunit RecD</fullName>
        <shortName evidence="11">ExoV subunit RecD</shortName>
    </alternativeName>
    <alternativeName>
        <fullName evidence="11">Helicase/nuclease RecBCD subunit RecD</fullName>
    </alternativeName>
</protein>
<comment type="subunit">
    <text evidence="11">Heterotrimer of RecB, RecC and RecD. All subunits contribute to DNA-binding.</text>
</comment>
<comment type="miscellaneous">
    <text evidence="11">In the RecBCD complex, RecB has a slow 3'-5' helicase, an exonuclease activity and loads RecA onto ssDNA, RecD has a fast 5'-3' helicase activity, while RecC stimulates the ATPase and processivity of the RecB helicase and contributes to recognition of the Chi site.</text>
</comment>
<dbReference type="EMBL" id="BJCL01000001">
    <property type="protein sequence ID" value="GCL60943.1"/>
    <property type="molecule type" value="Genomic_DNA"/>
</dbReference>
<comment type="function">
    <text evidence="11">A helicase/nuclease that prepares dsDNA breaks (DSB) for recombinational DNA repair. Binds to DSBs and unwinds DNA via a highly rapid and processive ATP-dependent bidirectional helicase activity. Unwinds dsDNA until it encounters a Chi (crossover hotspot instigator) sequence from the 3' direction. Cuts ssDNA a few nucleotides 3' to the Chi site. The properties and activities of the enzyme are changed at Chi. The Chi-altered holoenzyme produces a long 3'-ssDNA overhang and facilitates RecA-binding to the ssDNA for homologous DNA recombination and repair. Holoenzyme degrades any linearized DNA that is unable to undergo homologous recombination. In the holoenzyme this subunit has ssDNA-dependent ATPase and 5'-3' helicase activity. When added to pre-assembled RecBC greatly stimulates nuclease activity and augments holoenzyme processivity. Negatively regulates the RecA-loading ability of RecBCD.</text>
</comment>
<dbReference type="GO" id="GO:0003677">
    <property type="term" value="F:DNA binding"/>
    <property type="evidence" value="ECO:0007669"/>
    <property type="project" value="UniProtKB-UniRule"/>
</dbReference>
<feature type="binding site" evidence="11">
    <location>
        <begin position="179"/>
        <end position="186"/>
    </location>
    <ligand>
        <name>ATP</name>
        <dbReference type="ChEBI" id="CHEBI:30616"/>
    </ligand>
</feature>
<evidence type="ECO:0000256" key="4">
    <source>
        <dbReference type="ARBA" id="ARBA00022801"/>
    </source>
</evidence>
<gene>
    <name evidence="11 13" type="primary">recD</name>
    <name evidence="13" type="ORF">AQPW35_00240</name>
</gene>
<dbReference type="InterPro" id="IPR006344">
    <property type="entry name" value="RecD"/>
</dbReference>
<comment type="caution">
    <text evidence="13">The sequence shown here is derived from an EMBL/GenBank/DDBJ whole genome shotgun (WGS) entry which is preliminary data.</text>
</comment>
<keyword evidence="3 11" id="KW-0227">DNA damage</keyword>
<dbReference type="SUPFAM" id="SSF52540">
    <property type="entry name" value="P-loop containing nucleoside triphosphate hydrolases"/>
    <property type="match status" value="2"/>
</dbReference>
<dbReference type="Pfam" id="PF21185">
    <property type="entry name" value="RecD_N"/>
    <property type="match status" value="1"/>
</dbReference>
<dbReference type="HAMAP" id="MF_01487">
    <property type="entry name" value="RecD"/>
    <property type="match status" value="1"/>
</dbReference>
<comment type="similarity">
    <text evidence="11">Belongs to the RecD family.</text>
</comment>
<evidence type="ECO:0000256" key="7">
    <source>
        <dbReference type="ARBA" id="ARBA00022840"/>
    </source>
</evidence>
<dbReference type="GO" id="GO:0000724">
    <property type="term" value="P:double-strand break repair via homologous recombination"/>
    <property type="evidence" value="ECO:0007669"/>
    <property type="project" value="UniProtKB-UniRule"/>
</dbReference>
<evidence type="ECO:0000256" key="2">
    <source>
        <dbReference type="ARBA" id="ARBA00022741"/>
    </source>
</evidence>
<dbReference type="Gene3D" id="1.10.10.1020">
    <property type="entry name" value="RecBCD complex, subunit RecD, N-terminal domain"/>
    <property type="match status" value="1"/>
</dbReference>
<evidence type="ECO:0000256" key="10">
    <source>
        <dbReference type="ARBA" id="ARBA00023235"/>
    </source>
</evidence>
<keyword evidence="2 11" id="KW-0547">Nucleotide-binding</keyword>
<evidence type="ECO:0000256" key="1">
    <source>
        <dbReference type="ARBA" id="ARBA00022722"/>
    </source>
</evidence>
<dbReference type="Pfam" id="PF13538">
    <property type="entry name" value="UvrD_C_2"/>
    <property type="match status" value="1"/>
</dbReference>
<keyword evidence="8 11" id="KW-0238">DNA-binding</keyword>
<evidence type="ECO:0000256" key="9">
    <source>
        <dbReference type="ARBA" id="ARBA00023204"/>
    </source>
</evidence>
<dbReference type="InterPro" id="IPR027417">
    <property type="entry name" value="P-loop_NTPase"/>
</dbReference>
<name>A0A480AHQ8_9BURK</name>
<keyword evidence="14" id="KW-1185">Reference proteome</keyword>